<dbReference type="FunFam" id="1.10.132.60:FF:000004">
    <property type="entry name" value="DNA polymerase"/>
    <property type="match status" value="1"/>
</dbReference>
<keyword evidence="9 12" id="KW-0239">DNA-directed DNA polymerase</keyword>
<dbReference type="CDD" id="cd05532">
    <property type="entry name" value="POLBc_alpha"/>
    <property type="match status" value="1"/>
</dbReference>
<dbReference type="InterPro" id="IPR038256">
    <property type="entry name" value="Pol_alpha_znc_sf"/>
</dbReference>
<evidence type="ECO:0000313" key="17">
    <source>
        <dbReference type="EMBL" id="CAE8586659.1"/>
    </source>
</evidence>
<comment type="subcellular location">
    <subcellularLocation>
        <location evidence="1">Nucleus</location>
    </subcellularLocation>
</comment>
<evidence type="ECO:0000256" key="4">
    <source>
        <dbReference type="ARBA" id="ARBA00022695"/>
    </source>
</evidence>
<evidence type="ECO:0000256" key="2">
    <source>
        <dbReference type="ARBA" id="ARBA00005755"/>
    </source>
</evidence>
<evidence type="ECO:0000256" key="3">
    <source>
        <dbReference type="ARBA" id="ARBA00022679"/>
    </source>
</evidence>
<name>A0A813DG67_POLGL</name>
<comment type="caution">
    <text evidence="17">The sequence shown here is derived from an EMBL/GenBank/DDBJ whole genome shotgun (WGS) entry which is preliminary data.</text>
</comment>
<dbReference type="GO" id="GO:0003688">
    <property type="term" value="F:DNA replication origin binding"/>
    <property type="evidence" value="ECO:0007669"/>
    <property type="project" value="TreeGrafter"/>
</dbReference>
<protein>
    <recommendedName>
        <fullName evidence="12">DNA polymerase</fullName>
        <ecNumber evidence="12">2.7.7.7</ecNumber>
    </recommendedName>
</protein>
<reference evidence="17" key="1">
    <citation type="submission" date="2021-02" db="EMBL/GenBank/DDBJ databases">
        <authorList>
            <person name="Dougan E. K."/>
            <person name="Rhodes N."/>
            <person name="Thang M."/>
            <person name="Chan C."/>
        </authorList>
    </citation>
    <scope>NUCLEOTIDE SEQUENCE</scope>
</reference>
<dbReference type="InterPro" id="IPR036397">
    <property type="entry name" value="RNaseH_sf"/>
</dbReference>
<dbReference type="SUPFAM" id="SSF56672">
    <property type="entry name" value="DNA/RNA polymerases"/>
    <property type="match status" value="1"/>
</dbReference>
<evidence type="ECO:0000259" key="14">
    <source>
        <dbReference type="Pfam" id="PF00136"/>
    </source>
</evidence>
<dbReference type="EC" id="2.7.7.7" evidence="12"/>
<dbReference type="InterPro" id="IPR042087">
    <property type="entry name" value="DNA_pol_B_thumb"/>
</dbReference>
<dbReference type="GO" id="GO:0008270">
    <property type="term" value="F:zinc ion binding"/>
    <property type="evidence" value="ECO:0007669"/>
    <property type="project" value="UniProtKB-KW"/>
</dbReference>
<evidence type="ECO:0000256" key="9">
    <source>
        <dbReference type="ARBA" id="ARBA00022932"/>
    </source>
</evidence>
<dbReference type="Pfam" id="PF03104">
    <property type="entry name" value="DNA_pol_B_exo1"/>
    <property type="match status" value="1"/>
</dbReference>
<dbReference type="Gene3D" id="3.90.1600.10">
    <property type="entry name" value="Palm domain of DNA polymerase"/>
    <property type="match status" value="1"/>
</dbReference>
<dbReference type="Pfam" id="PF00136">
    <property type="entry name" value="DNA_pol_B"/>
    <property type="match status" value="1"/>
</dbReference>
<dbReference type="GO" id="GO:0006273">
    <property type="term" value="P:lagging strand elongation"/>
    <property type="evidence" value="ECO:0007669"/>
    <property type="project" value="TreeGrafter"/>
</dbReference>
<dbReference type="InterPro" id="IPR012337">
    <property type="entry name" value="RNaseH-like_sf"/>
</dbReference>
<evidence type="ECO:0000259" key="15">
    <source>
        <dbReference type="Pfam" id="PF03104"/>
    </source>
</evidence>
<feature type="compositionally biased region" description="Low complexity" evidence="13">
    <location>
        <begin position="105"/>
        <end position="114"/>
    </location>
</feature>
<feature type="domain" description="DNA-directed DNA polymerase family B multifunctional" evidence="14">
    <location>
        <begin position="756"/>
        <end position="1212"/>
    </location>
</feature>
<dbReference type="PROSITE" id="PS00116">
    <property type="entry name" value="DNA_POLYMERASE_B"/>
    <property type="match status" value="1"/>
</dbReference>
<keyword evidence="11" id="KW-0539">Nucleus</keyword>
<dbReference type="GO" id="GO:0006272">
    <property type="term" value="P:leading strand elongation"/>
    <property type="evidence" value="ECO:0007669"/>
    <property type="project" value="TreeGrafter"/>
</dbReference>
<dbReference type="InterPro" id="IPR006133">
    <property type="entry name" value="DNA-dir_DNA_pol_B_exonuc"/>
</dbReference>
<accession>A0A813DG67</accession>
<evidence type="ECO:0000256" key="5">
    <source>
        <dbReference type="ARBA" id="ARBA00022705"/>
    </source>
</evidence>
<dbReference type="PANTHER" id="PTHR45861:SF1">
    <property type="entry name" value="DNA POLYMERASE ALPHA CATALYTIC SUBUNIT"/>
    <property type="match status" value="1"/>
</dbReference>
<dbReference type="EMBL" id="CAJNNV010002164">
    <property type="protein sequence ID" value="CAE8586659.1"/>
    <property type="molecule type" value="Genomic_DNA"/>
</dbReference>
<feature type="compositionally biased region" description="Polar residues" evidence="13">
    <location>
        <begin position="125"/>
        <end position="140"/>
    </location>
</feature>
<dbReference type="Gene3D" id="2.40.50.730">
    <property type="match status" value="1"/>
</dbReference>
<dbReference type="OMA" id="MTKMNVG"/>
<keyword evidence="5 12" id="KW-0235">DNA replication</keyword>
<dbReference type="Pfam" id="PF12254">
    <property type="entry name" value="DNA_pol_alpha_N"/>
    <property type="match status" value="1"/>
</dbReference>
<evidence type="ECO:0000256" key="13">
    <source>
        <dbReference type="SAM" id="MobiDB-lite"/>
    </source>
</evidence>
<evidence type="ECO:0000259" key="16">
    <source>
        <dbReference type="Pfam" id="PF12254"/>
    </source>
</evidence>
<dbReference type="Gene3D" id="1.10.287.690">
    <property type="entry name" value="Helix hairpin bin"/>
    <property type="match status" value="1"/>
</dbReference>
<dbReference type="InterPro" id="IPR006172">
    <property type="entry name" value="DNA-dir_DNA_pol_B"/>
</dbReference>
<feature type="compositionally biased region" description="Basic and acidic residues" evidence="13">
    <location>
        <begin position="74"/>
        <end position="104"/>
    </location>
</feature>
<dbReference type="Gene3D" id="1.10.3200.20">
    <property type="entry name" value="DNA Polymerase alpha, zinc finger"/>
    <property type="match status" value="1"/>
</dbReference>
<comment type="catalytic activity">
    <reaction evidence="12">
        <text>DNA(n) + a 2'-deoxyribonucleoside 5'-triphosphate = DNA(n+1) + diphosphate</text>
        <dbReference type="Rhea" id="RHEA:22508"/>
        <dbReference type="Rhea" id="RHEA-COMP:17339"/>
        <dbReference type="Rhea" id="RHEA-COMP:17340"/>
        <dbReference type="ChEBI" id="CHEBI:33019"/>
        <dbReference type="ChEBI" id="CHEBI:61560"/>
        <dbReference type="ChEBI" id="CHEBI:173112"/>
        <dbReference type="EC" id="2.7.7.7"/>
    </reaction>
</comment>
<dbReference type="OrthoDB" id="6755010at2759"/>
<dbReference type="InterPro" id="IPR045846">
    <property type="entry name" value="POLBc_alpha"/>
</dbReference>
<keyword evidence="10 12" id="KW-0238">DNA-binding</keyword>
<dbReference type="Gene3D" id="3.30.70.2820">
    <property type="match status" value="1"/>
</dbReference>
<evidence type="ECO:0000256" key="10">
    <source>
        <dbReference type="ARBA" id="ARBA00023125"/>
    </source>
</evidence>
<dbReference type="PANTHER" id="PTHR45861">
    <property type="entry name" value="DNA POLYMERASE ALPHA CATALYTIC SUBUNIT"/>
    <property type="match status" value="1"/>
</dbReference>
<dbReference type="Gene3D" id="1.10.132.60">
    <property type="entry name" value="DNA polymerase family B, C-terminal domain"/>
    <property type="match status" value="1"/>
</dbReference>
<dbReference type="GO" id="GO:1902975">
    <property type="term" value="P:mitotic DNA replication initiation"/>
    <property type="evidence" value="ECO:0007669"/>
    <property type="project" value="InterPro"/>
</dbReference>
<keyword evidence="8" id="KW-0862">Zinc</keyword>
<dbReference type="SUPFAM" id="SSF53098">
    <property type="entry name" value="Ribonuclease H-like"/>
    <property type="match status" value="1"/>
</dbReference>
<gene>
    <name evidence="17" type="ORF">PGLA1383_LOCUS5508</name>
</gene>
<dbReference type="GO" id="GO:0003887">
    <property type="term" value="F:DNA-directed DNA polymerase activity"/>
    <property type="evidence" value="ECO:0007669"/>
    <property type="project" value="UniProtKB-KW"/>
</dbReference>
<dbReference type="InterPro" id="IPR006134">
    <property type="entry name" value="DNA-dir_DNA_pol_B_multi_dom"/>
</dbReference>
<evidence type="ECO:0000256" key="1">
    <source>
        <dbReference type="ARBA" id="ARBA00004123"/>
    </source>
</evidence>
<dbReference type="CDD" id="cd05776">
    <property type="entry name" value="DNA_polB_alpha_exo"/>
    <property type="match status" value="1"/>
</dbReference>
<dbReference type="GO" id="GO:0003682">
    <property type="term" value="F:chromatin binding"/>
    <property type="evidence" value="ECO:0007669"/>
    <property type="project" value="TreeGrafter"/>
</dbReference>
<dbReference type="NCBIfam" id="TIGR00592">
    <property type="entry name" value="pol2"/>
    <property type="match status" value="1"/>
</dbReference>
<evidence type="ECO:0000256" key="12">
    <source>
        <dbReference type="RuleBase" id="RU000442"/>
    </source>
</evidence>
<comment type="similarity">
    <text evidence="2 12">Belongs to the DNA polymerase type-B family.</text>
</comment>
<dbReference type="InterPro" id="IPR017964">
    <property type="entry name" value="DNA-dir_DNA_pol_B_CS"/>
</dbReference>
<dbReference type="InterPro" id="IPR023211">
    <property type="entry name" value="DNA_pol_palm_dom_sf"/>
</dbReference>
<dbReference type="GO" id="GO:0005658">
    <property type="term" value="C:alpha DNA polymerase:primase complex"/>
    <property type="evidence" value="ECO:0007669"/>
    <property type="project" value="TreeGrafter"/>
</dbReference>
<dbReference type="InterPro" id="IPR024647">
    <property type="entry name" value="DNA_pol_a_cat_su_N"/>
</dbReference>
<evidence type="ECO:0000256" key="7">
    <source>
        <dbReference type="ARBA" id="ARBA00022771"/>
    </source>
</evidence>
<keyword evidence="4 12" id="KW-0548">Nucleotidyltransferase</keyword>
<keyword evidence="3 12" id="KW-0808">Transferase</keyword>
<proteinExistence type="inferred from homology"/>
<feature type="domain" description="DNA polymerase alpha catalytic subunit N-terminal" evidence="16">
    <location>
        <begin position="10"/>
        <end position="72"/>
    </location>
</feature>
<dbReference type="InterPro" id="IPR043502">
    <property type="entry name" value="DNA/RNA_pol_sf"/>
</dbReference>
<feature type="region of interest" description="Disordered" evidence="13">
    <location>
        <begin position="74"/>
        <end position="201"/>
    </location>
</feature>
<feature type="domain" description="DNA-directed DNA polymerase family B exonuclease" evidence="15">
    <location>
        <begin position="434"/>
        <end position="689"/>
    </location>
</feature>
<evidence type="ECO:0000256" key="6">
    <source>
        <dbReference type="ARBA" id="ARBA00022723"/>
    </source>
</evidence>
<evidence type="ECO:0000313" key="18">
    <source>
        <dbReference type="Proteomes" id="UP000654075"/>
    </source>
</evidence>
<sequence length="1436" mass="158960">MASSKVREALEQMRAVSAGAKRTEQYVVPEAKKIVDEVTEEEYRDIVEQRRGDFVIGQKDLGYADGGKEFWEGSDAAKDRQRADEAERLASVAKDKKPAAKAKEAPQVAQPPAKRGAMMNALRQGATSGPSVVGETTTSAGKKDLDDMLEQMCGEIEAEPTETASTAASKRKLPDSAAAAPKPNKRQAGKKAPPSDAVTVKMEVDSTPAAVVKKEPEDVKMEDASTVKAEAPSADAVKQEISAALAAARVKTEPGIEPLAESGESLSSWMAGSASGDSSASGLNGKLRLEDDGGLWFFLIDAFEDERSNPPRVHLFGKVRVSAEQSASGQIEYRSCCLVVERLERAFHLLLNVEDPDDEAMVKAAAEATDKEFDELCQKHSPGVKKLRSNLKMRNYCFEKALPQGHGNLPFLKVVCDSAGAIPPLGLVGYSFSHTFGISTSLLERLLVTKRIMGPSWIRLAPGSWIEDPARLSSCAVELRISPKSFEVPKTDDARRSWSATMPSASPPLRVMSVSLQTVQPSAQQPHEALAIACTLHPTISPDASDSDRELKQGMGRWVGVRRLDANRPFPRDAEKVLAQQCVQSHNNETALLGAFLAKVQEFDPDVIAGHNAYGFDLDVLANRLHQLKVNQWQKFGRLRRPKDRCPRIEGRQGAGYWVGSNLTAGRLVCDVLLQSRDLLPKLGSYDLPTLAREQLGERTLFVVEPENMVHFYDSAKNLAELAQHTLNSALCVARLAQSLQILPLSRQLTNLAGNLWNSSLQNKRAERNEMLLLHEFHKKKFVLPDKENNFAKKRQQRDSAGLDDADEPDQGTTGPRRGKAQYSGGLVLEPKAGLYDDFVIMLDFNSLYPSIIQEHNICFTTVERPNENDIAKIANEAELLAQTQLPDGTTEEGTLPQVLRRLVESRKTVKMAMKSERDPKKLQMLEIRQKAIKLTANSMYGCLGFSNSRFYAKPLAALITAKGREALQTTIAVVQQELQLDVVYGDTDSVFVNTKTANYDQAMQAAEQIKRSVNKRYKRLEIEIDAVFVRLMLLKKKKYACMKVIDWKTKKFEHEFKGLDIVRRDWCALAKEMGEAILLRVLNGDNVNKEESMHWVHQFLADKAVEMDELKVPTAKYIITKALTKDPKDYPDAKNQPHVQVALRLMARGKPVRPGQEIEYVICEVAGEGAKSSLAEKARHPHELTLDPTLKLDIAWYKKQQVHPLVSRLLAVVEDTSPARIAECLGMDAARFHQAALAREAVGGAGDLPSYAEAAGADISAIFDRKARWKEFQSTLPGVKCLKCGELSSWKQLLTPEQLSQAEAGKEATPFCCGSCKAEVNPRRAQNLFVVQLRRMLKEHCEGWVQCTDQDQFVEKTRRLSRGQNMVSERSVLRELEFAHHLCETVQQDVSQEALPAAQGMQRATERLMQCSGQNWVDCGQIFGSIFGVASAVLP</sequence>
<keyword evidence="6" id="KW-0479">Metal-binding</keyword>
<dbReference type="PRINTS" id="PR00106">
    <property type="entry name" value="DNAPOLB"/>
</dbReference>
<dbReference type="Gene3D" id="3.30.420.10">
    <property type="entry name" value="Ribonuclease H-like superfamily/Ribonuclease H"/>
    <property type="match status" value="1"/>
</dbReference>
<feature type="region of interest" description="Disordered" evidence="13">
    <location>
        <begin position="788"/>
        <end position="823"/>
    </location>
</feature>
<dbReference type="GO" id="GO:0000166">
    <property type="term" value="F:nucleotide binding"/>
    <property type="evidence" value="ECO:0007669"/>
    <property type="project" value="InterPro"/>
</dbReference>
<dbReference type="GO" id="GO:0003697">
    <property type="term" value="F:single-stranded DNA binding"/>
    <property type="evidence" value="ECO:0007669"/>
    <property type="project" value="TreeGrafter"/>
</dbReference>
<evidence type="ECO:0000256" key="11">
    <source>
        <dbReference type="ARBA" id="ARBA00023242"/>
    </source>
</evidence>
<evidence type="ECO:0000256" key="8">
    <source>
        <dbReference type="ARBA" id="ARBA00022833"/>
    </source>
</evidence>
<keyword evidence="7" id="KW-0863">Zinc-finger</keyword>
<organism evidence="17 18">
    <name type="scientific">Polarella glacialis</name>
    <name type="common">Dinoflagellate</name>
    <dbReference type="NCBI Taxonomy" id="89957"/>
    <lineage>
        <taxon>Eukaryota</taxon>
        <taxon>Sar</taxon>
        <taxon>Alveolata</taxon>
        <taxon>Dinophyceae</taxon>
        <taxon>Suessiales</taxon>
        <taxon>Suessiaceae</taxon>
        <taxon>Polarella</taxon>
    </lineage>
</organism>
<dbReference type="SMART" id="SM00486">
    <property type="entry name" value="POLBc"/>
    <property type="match status" value="1"/>
</dbReference>
<keyword evidence="18" id="KW-1185">Reference proteome</keyword>
<dbReference type="Proteomes" id="UP000654075">
    <property type="component" value="Unassembled WGS sequence"/>
</dbReference>